<accession>A0AAJ6YRX0</accession>
<keyword evidence="21" id="KW-1185">Reference proteome</keyword>
<evidence type="ECO:0000256" key="6">
    <source>
        <dbReference type="ARBA" id="ARBA00022741"/>
    </source>
</evidence>
<keyword evidence="11" id="KW-0408">Iron</keyword>
<dbReference type="PANTHER" id="PTHR11472:SF47">
    <property type="entry name" value="FANCONI ANEMIA GROUP J PROTEIN"/>
    <property type="match status" value="1"/>
</dbReference>
<dbReference type="GO" id="GO:0005524">
    <property type="term" value="F:ATP binding"/>
    <property type="evidence" value="ECO:0007669"/>
    <property type="project" value="UniProtKB-KW"/>
</dbReference>
<dbReference type="GO" id="GO:0043139">
    <property type="term" value="F:5'-3' DNA helicase activity"/>
    <property type="evidence" value="ECO:0007669"/>
    <property type="project" value="UniProtKB-EC"/>
</dbReference>
<evidence type="ECO:0000256" key="5">
    <source>
        <dbReference type="ARBA" id="ARBA00022723"/>
    </source>
</evidence>
<evidence type="ECO:0000256" key="7">
    <source>
        <dbReference type="ARBA" id="ARBA00022763"/>
    </source>
</evidence>
<keyword evidence="14" id="KW-0413">Isomerase</keyword>
<evidence type="ECO:0000256" key="13">
    <source>
        <dbReference type="ARBA" id="ARBA00023204"/>
    </source>
</evidence>
<sequence>MIFIACFTVLFVCVFYSHKHLKSAINKLGLNNRRLTAFEKDKSINTEEMSDEEFRDPLAATNHWNKTKAKRKFVPDKASVFRWNKTAKVSEKIENDTKTPKTIESSIEISNDESEVNVSDDSAIKESPCKNNFINNDLSVNDSSLEQSTSINNRNFQLEKQIDKVKSFKKYEKNYNNIPLPAGMPPIIAGVPVMFPITPYKSQISVMNAVIKGCKNNENCLLESPTGSGKTLALLCAALAWQAHFVKAASTSRTVVRIRSNEGQPSHARDLPRRTERLSELTYIICAAGCDFLQHRRRMHMAVIIKNAMLNAHYTLSEYITSLQDDKNPKENVKLRIPRIFYSSRTHKQIEQVIREFKKTAYAHIPMTVLSSREHSCIQSFSKGISKTQLCNDLLDPRNKGECIYYNNKHKIGTHTELSQHGFETPWDIEDLVELGREKKACPYFAAKSLMLDSHIIFSDILLIVSHYRFNQMQINLTGDVVIIDEGHNIEDICREIGSYIFREDHLNEAIKDCNTVYRARPNKAYDSISQYLTTLNTLISDQDLQSPINPYEETTSTFWNGEETWMLFNTYKLADDAYSEFISDSEQAISDYRAMKEDMKLPSRKKDNVAITTINFATVKLLEQLKDALNYVKSPESNMSYRCTISQAHHQESKVSDGLWTRVKDGKRLRSLKFMCMNAAVVFDKLRKGTRCLILASGTLSPTTSFEGELGTRFLHKVHANHVIAKDQVYVRAIPRGPTGVKLRATYQNIQTLPFKDDLGKLIGEVCQCIPHGILCFFSSYSALRSNVERWQDTDQWEDFFRCKRVFVEPRQHHELEETMGEYREAVDSGGALLLAVFRGKVAEGIDFSDNFARCVITIGIPFAVQNDPEVKLKREYNDVNQDKGLLLGREWYTVQAYRALNQALGRCIRHKNDWGAILLVDERLQSKESDSYLSKWIREMKRHASDYNLREELQDFVKRQRMLENENP</sequence>
<keyword evidence="9" id="KW-0347">Helicase</keyword>
<evidence type="ECO:0000256" key="15">
    <source>
        <dbReference type="ARBA" id="ARBA00023242"/>
    </source>
</evidence>
<comment type="similarity">
    <text evidence="3">Belongs to the DEAD box helicase family. DEAH subfamily.</text>
</comment>
<dbReference type="AlphaFoldDB" id="A0AAJ6YRX0"/>
<dbReference type="InterPro" id="IPR045028">
    <property type="entry name" value="DinG/Rad3-like"/>
</dbReference>
<keyword evidence="8" id="KW-0378">Hydrolase</keyword>
<proteinExistence type="inferred from homology"/>
<dbReference type="GO" id="GO:0051539">
    <property type="term" value="F:4 iron, 4 sulfur cluster binding"/>
    <property type="evidence" value="ECO:0007669"/>
    <property type="project" value="UniProtKB-KW"/>
</dbReference>
<evidence type="ECO:0000256" key="12">
    <source>
        <dbReference type="ARBA" id="ARBA00023014"/>
    </source>
</evidence>
<gene>
    <name evidence="22" type="primary">LOC105366379</name>
</gene>
<keyword evidence="15" id="KW-0539">Nucleus</keyword>
<evidence type="ECO:0000256" key="10">
    <source>
        <dbReference type="ARBA" id="ARBA00022840"/>
    </source>
</evidence>
<dbReference type="Pfam" id="PF06733">
    <property type="entry name" value="DEAD_2"/>
    <property type="match status" value="1"/>
</dbReference>
<dbReference type="CDD" id="cd18788">
    <property type="entry name" value="SF2_C_XPD"/>
    <property type="match status" value="1"/>
</dbReference>
<keyword evidence="6" id="KW-0547">Nucleotide-binding</keyword>
<dbReference type="PROSITE" id="PS51193">
    <property type="entry name" value="HELICASE_ATP_BIND_2"/>
    <property type="match status" value="1"/>
</dbReference>
<comment type="subcellular location">
    <subcellularLocation>
        <location evidence="2">Nucleus</location>
    </subcellularLocation>
</comment>
<reference evidence="22" key="1">
    <citation type="submission" date="2025-08" db="UniProtKB">
        <authorList>
            <consortium name="RefSeq"/>
        </authorList>
    </citation>
    <scope>IDENTIFICATION</scope>
</reference>
<evidence type="ECO:0000256" key="16">
    <source>
        <dbReference type="ARBA" id="ARBA00044969"/>
    </source>
</evidence>
<dbReference type="EC" id="5.6.2.3" evidence="16"/>
<evidence type="ECO:0000256" key="17">
    <source>
        <dbReference type="ARBA" id="ARBA00048954"/>
    </source>
</evidence>
<name>A0AAJ6YRX0_9HYME</name>
<feature type="signal peptide" evidence="19">
    <location>
        <begin position="1"/>
        <end position="24"/>
    </location>
</feature>
<evidence type="ECO:0000256" key="11">
    <source>
        <dbReference type="ARBA" id="ARBA00023004"/>
    </source>
</evidence>
<keyword evidence="4" id="KW-0004">4Fe-4S</keyword>
<dbReference type="Gene3D" id="1.10.30.20">
    <property type="entry name" value="Bacterial XPD DNA helicase, FeS cluster domain"/>
    <property type="match status" value="1"/>
</dbReference>
<dbReference type="SUPFAM" id="SSF52540">
    <property type="entry name" value="P-loop containing nucleoside triphosphate hydrolases"/>
    <property type="match status" value="2"/>
</dbReference>
<dbReference type="GO" id="GO:0003677">
    <property type="term" value="F:DNA binding"/>
    <property type="evidence" value="ECO:0007669"/>
    <property type="project" value="InterPro"/>
</dbReference>
<dbReference type="InterPro" id="IPR010614">
    <property type="entry name" value="RAD3-like_helicase_DEAD"/>
</dbReference>
<evidence type="ECO:0000256" key="3">
    <source>
        <dbReference type="ARBA" id="ARBA00008792"/>
    </source>
</evidence>
<dbReference type="Gene3D" id="1.10.275.40">
    <property type="match status" value="1"/>
</dbReference>
<dbReference type="InterPro" id="IPR042493">
    <property type="entry name" value="XPD_DNA_FeS"/>
</dbReference>
<dbReference type="InterPro" id="IPR027417">
    <property type="entry name" value="P-loop_NTPase"/>
</dbReference>
<feature type="domain" description="Helicase ATP-binding" evidence="20">
    <location>
        <begin position="189"/>
        <end position="536"/>
    </location>
</feature>
<evidence type="ECO:0000256" key="14">
    <source>
        <dbReference type="ARBA" id="ARBA00023235"/>
    </source>
</evidence>
<dbReference type="Gene3D" id="3.40.50.300">
    <property type="entry name" value="P-loop containing nucleotide triphosphate hydrolases"/>
    <property type="match status" value="3"/>
</dbReference>
<keyword evidence="13" id="KW-0234">DNA repair</keyword>
<keyword evidence="10" id="KW-0067">ATP-binding</keyword>
<evidence type="ECO:0000256" key="18">
    <source>
        <dbReference type="ARBA" id="ARBA00082714"/>
    </source>
</evidence>
<dbReference type="Proteomes" id="UP000695007">
    <property type="component" value="Unplaced"/>
</dbReference>
<evidence type="ECO:0000256" key="2">
    <source>
        <dbReference type="ARBA" id="ARBA00004123"/>
    </source>
</evidence>
<evidence type="ECO:0000256" key="9">
    <source>
        <dbReference type="ARBA" id="ARBA00022806"/>
    </source>
</evidence>
<dbReference type="FunFam" id="3.40.50.300:FF:000731">
    <property type="entry name" value="Fanconi anemia group J protein homolog"/>
    <property type="match status" value="1"/>
</dbReference>
<dbReference type="GO" id="GO:0016818">
    <property type="term" value="F:hydrolase activity, acting on acid anhydrides, in phosphorus-containing anhydrides"/>
    <property type="evidence" value="ECO:0007669"/>
    <property type="project" value="InterPro"/>
</dbReference>
<dbReference type="GO" id="GO:0006289">
    <property type="term" value="P:nucleotide-excision repair"/>
    <property type="evidence" value="ECO:0007669"/>
    <property type="project" value="TreeGrafter"/>
</dbReference>
<dbReference type="NCBIfam" id="TIGR00604">
    <property type="entry name" value="rad3"/>
    <property type="match status" value="1"/>
</dbReference>
<evidence type="ECO:0000256" key="8">
    <source>
        <dbReference type="ARBA" id="ARBA00022801"/>
    </source>
</evidence>
<dbReference type="Pfam" id="PF13307">
    <property type="entry name" value="Helicase_C_2"/>
    <property type="match status" value="1"/>
</dbReference>
<comment type="cofactor">
    <cofactor evidence="1">
        <name>[4Fe-4S] cluster</name>
        <dbReference type="ChEBI" id="CHEBI:49883"/>
    </cofactor>
</comment>
<organism evidence="21 22">
    <name type="scientific">Ceratosolen solmsi marchali</name>
    <dbReference type="NCBI Taxonomy" id="326594"/>
    <lineage>
        <taxon>Eukaryota</taxon>
        <taxon>Metazoa</taxon>
        <taxon>Ecdysozoa</taxon>
        <taxon>Arthropoda</taxon>
        <taxon>Hexapoda</taxon>
        <taxon>Insecta</taxon>
        <taxon>Pterygota</taxon>
        <taxon>Neoptera</taxon>
        <taxon>Endopterygota</taxon>
        <taxon>Hymenoptera</taxon>
        <taxon>Apocrita</taxon>
        <taxon>Proctotrupomorpha</taxon>
        <taxon>Chalcidoidea</taxon>
        <taxon>Agaonidae</taxon>
        <taxon>Agaoninae</taxon>
        <taxon>Ceratosolen</taxon>
    </lineage>
</organism>
<dbReference type="GeneID" id="105366379"/>
<comment type="catalytic activity">
    <reaction evidence="17">
        <text>ATP + H2O = ADP + phosphate + H(+)</text>
        <dbReference type="Rhea" id="RHEA:13065"/>
        <dbReference type="ChEBI" id="CHEBI:15377"/>
        <dbReference type="ChEBI" id="CHEBI:15378"/>
        <dbReference type="ChEBI" id="CHEBI:30616"/>
        <dbReference type="ChEBI" id="CHEBI:43474"/>
        <dbReference type="ChEBI" id="CHEBI:456216"/>
        <dbReference type="EC" id="5.6.2.3"/>
    </reaction>
</comment>
<evidence type="ECO:0000259" key="20">
    <source>
        <dbReference type="PROSITE" id="PS51193"/>
    </source>
</evidence>
<dbReference type="SMART" id="SM00491">
    <property type="entry name" value="HELICc2"/>
    <property type="match status" value="1"/>
</dbReference>
<dbReference type="PANTHER" id="PTHR11472">
    <property type="entry name" value="DNA REPAIR DEAD HELICASE RAD3/XP-D SUBFAMILY MEMBER"/>
    <property type="match status" value="1"/>
</dbReference>
<dbReference type="GO" id="GO:0046872">
    <property type="term" value="F:metal ion binding"/>
    <property type="evidence" value="ECO:0007669"/>
    <property type="project" value="UniProtKB-KW"/>
</dbReference>
<keyword evidence="7" id="KW-0227">DNA damage</keyword>
<keyword evidence="12" id="KW-0411">Iron-sulfur</keyword>
<dbReference type="InterPro" id="IPR006555">
    <property type="entry name" value="ATP-dep_Helicase_C"/>
</dbReference>
<dbReference type="GO" id="GO:0005634">
    <property type="term" value="C:nucleus"/>
    <property type="evidence" value="ECO:0007669"/>
    <property type="project" value="UniProtKB-SubCell"/>
</dbReference>
<dbReference type="InterPro" id="IPR013020">
    <property type="entry name" value="Rad3/Chl1-like"/>
</dbReference>
<evidence type="ECO:0000313" key="22">
    <source>
        <dbReference type="RefSeq" id="XP_011503103.1"/>
    </source>
</evidence>
<keyword evidence="19" id="KW-0732">Signal</keyword>
<protein>
    <recommendedName>
        <fullName evidence="16">DNA 5'-3' helicase</fullName>
        <ecNumber evidence="16">5.6.2.3</ecNumber>
    </recommendedName>
    <alternativeName>
        <fullName evidence="18">DNA 5'-3' helicase FANCJ</fullName>
    </alternativeName>
</protein>
<evidence type="ECO:0000313" key="21">
    <source>
        <dbReference type="Proteomes" id="UP000695007"/>
    </source>
</evidence>
<dbReference type="KEGG" id="csol:105366379"/>
<evidence type="ECO:0000256" key="4">
    <source>
        <dbReference type="ARBA" id="ARBA00022485"/>
    </source>
</evidence>
<keyword evidence="5" id="KW-0479">Metal-binding</keyword>
<dbReference type="InterPro" id="IPR006554">
    <property type="entry name" value="Helicase-like_DEXD_c2"/>
</dbReference>
<evidence type="ECO:0000256" key="1">
    <source>
        <dbReference type="ARBA" id="ARBA00001966"/>
    </source>
</evidence>
<dbReference type="SMART" id="SM00488">
    <property type="entry name" value="DEXDc2"/>
    <property type="match status" value="1"/>
</dbReference>
<evidence type="ECO:0000256" key="19">
    <source>
        <dbReference type="SAM" id="SignalP"/>
    </source>
</evidence>
<dbReference type="GO" id="GO:1990918">
    <property type="term" value="P:double-strand break repair involved in meiotic recombination"/>
    <property type="evidence" value="ECO:0007669"/>
    <property type="project" value="TreeGrafter"/>
</dbReference>
<dbReference type="InterPro" id="IPR014013">
    <property type="entry name" value="Helic_SF1/SF2_ATP-bd_DinG/Rad3"/>
</dbReference>
<dbReference type="RefSeq" id="XP_011503103.1">
    <property type="nucleotide sequence ID" value="XM_011504801.1"/>
</dbReference>
<feature type="chain" id="PRO_5042491632" description="DNA 5'-3' helicase" evidence="19">
    <location>
        <begin position="25"/>
        <end position="970"/>
    </location>
</feature>